<evidence type="ECO:0000259" key="2">
    <source>
        <dbReference type="Pfam" id="PF07885"/>
    </source>
</evidence>
<dbReference type="Gene3D" id="1.10.287.70">
    <property type="match status" value="1"/>
</dbReference>
<comment type="caution">
    <text evidence="3">The sequence shown here is derived from an EMBL/GenBank/DDBJ whole genome shotgun (WGS) entry which is preliminary data.</text>
</comment>
<dbReference type="SUPFAM" id="SSF81324">
    <property type="entry name" value="Voltage-gated potassium channels"/>
    <property type="match status" value="1"/>
</dbReference>
<feature type="transmembrane region" description="Helical" evidence="1">
    <location>
        <begin position="9"/>
        <end position="28"/>
    </location>
</feature>
<feature type="transmembrane region" description="Helical" evidence="1">
    <location>
        <begin position="163"/>
        <end position="180"/>
    </location>
</feature>
<gene>
    <name evidence="3" type="ORF">QU605_04225</name>
</gene>
<sequence>MGFLRRYRFELYLSSFVALVFGSLIFPSPFFERYMDPLLTLANVIAGFGIISERRRYFKIYSVLVAGVVILEVMRFAFGAGDNIDLKLIRFAVLSLFYTIVTLEIIRQVWFATEVNKNVIFGVMGGYVSMGLIAFFIVLGIEISEPGSFLGLDNSTGTSQSENLFYFAYITLMTVGYGDITPVTILAQKASILIALLGQFYLVIITAVVVGKYINNELRRDTFERD</sequence>
<evidence type="ECO:0000256" key="1">
    <source>
        <dbReference type="SAM" id="Phobius"/>
    </source>
</evidence>
<keyword evidence="1" id="KW-0812">Transmembrane</keyword>
<dbReference type="Proteomes" id="UP001174839">
    <property type="component" value="Unassembled WGS sequence"/>
</dbReference>
<evidence type="ECO:0000313" key="4">
    <source>
        <dbReference type="Proteomes" id="UP001174839"/>
    </source>
</evidence>
<feature type="transmembrane region" description="Helical" evidence="1">
    <location>
        <begin position="118"/>
        <end position="143"/>
    </location>
</feature>
<keyword evidence="3" id="KW-0407">Ion channel</keyword>
<dbReference type="RefSeq" id="WP_289724031.1">
    <property type="nucleotide sequence ID" value="NZ_JAUDUY010000002.1"/>
</dbReference>
<proteinExistence type="predicted"/>
<protein>
    <submittedName>
        <fullName evidence="3">Potassium channel family protein</fullName>
    </submittedName>
</protein>
<keyword evidence="4" id="KW-1185">Reference proteome</keyword>
<reference evidence="3" key="1">
    <citation type="submission" date="2023-06" db="EMBL/GenBank/DDBJ databases">
        <title>Robiginitalea aurantiacus sp. nov. and Algoriphagus sediminis sp. nov., isolated from coastal sediment.</title>
        <authorList>
            <person name="Zhou Z.Y."/>
            <person name="An J."/>
            <person name="Jia Y.W."/>
            <person name="Du Z.J."/>
        </authorList>
    </citation>
    <scope>NUCLEOTIDE SEQUENCE</scope>
    <source>
        <strain evidence="3">M39</strain>
    </source>
</reference>
<accession>A0ABT7WCK5</accession>
<feature type="transmembrane region" description="Helical" evidence="1">
    <location>
        <begin position="192"/>
        <end position="214"/>
    </location>
</feature>
<evidence type="ECO:0000313" key="3">
    <source>
        <dbReference type="EMBL" id="MDM9630662.1"/>
    </source>
</evidence>
<dbReference type="Pfam" id="PF07885">
    <property type="entry name" value="Ion_trans_2"/>
    <property type="match status" value="1"/>
</dbReference>
<keyword evidence="1" id="KW-1133">Transmembrane helix</keyword>
<name>A0ABT7WCK5_9FLAO</name>
<dbReference type="EMBL" id="JAUDUY010000002">
    <property type="protein sequence ID" value="MDM9630662.1"/>
    <property type="molecule type" value="Genomic_DNA"/>
</dbReference>
<feature type="transmembrane region" description="Helical" evidence="1">
    <location>
        <begin position="88"/>
        <end position="106"/>
    </location>
</feature>
<keyword evidence="1" id="KW-0472">Membrane</keyword>
<feature type="transmembrane region" description="Helical" evidence="1">
    <location>
        <begin position="58"/>
        <end position="76"/>
    </location>
</feature>
<keyword evidence="3" id="KW-0813">Transport</keyword>
<feature type="domain" description="Potassium channel" evidence="2">
    <location>
        <begin position="162"/>
        <end position="210"/>
    </location>
</feature>
<feature type="transmembrane region" description="Helical" evidence="1">
    <location>
        <begin position="34"/>
        <end position="51"/>
    </location>
</feature>
<dbReference type="PRINTS" id="PR00169">
    <property type="entry name" value="KCHANNEL"/>
</dbReference>
<dbReference type="InterPro" id="IPR013099">
    <property type="entry name" value="K_chnl_dom"/>
</dbReference>
<dbReference type="GO" id="GO:0034220">
    <property type="term" value="P:monoatomic ion transmembrane transport"/>
    <property type="evidence" value="ECO:0007669"/>
    <property type="project" value="UniProtKB-KW"/>
</dbReference>
<keyword evidence="3" id="KW-0406">Ion transport</keyword>
<organism evidence="3 4">
    <name type="scientific">Robiginitalea aurantiaca</name>
    <dbReference type="NCBI Taxonomy" id="3056915"/>
    <lineage>
        <taxon>Bacteria</taxon>
        <taxon>Pseudomonadati</taxon>
        <taxon>Bacteroidota</taxon>
        <taxon>Flavobacteriia</taxon>
        <taxon>Flavobacteriales</taxon>
        <taxon>Flavobacteriaceae</taxon>
        <taxon>Robiginitalea</taxon>
    </lineage>
</organism>